<dbReference type="InterPro" id="IPR000551">
    <property type="entry name" value="MerR-type_HTH_dom"/>
</dbReference>
<name>A0A4S4C3A8_9BACL</name>
<evidence type="ECO:0000313" key="3">
    <source>
        <dbReference type="EMBL" id="THF82227.1"/>
    </source>
</evidence>
<dbReference type="PANTHER" id="PTHR30204">
    <property type="entry name" value="REDOX-CYCLING DRUG-SENSING TRANSCRIPTIONAL ACTIVATOR SOXR"/>
    <property type="match status" value="1"/>
</dbReference>
<evidence type="ECO:0000259" key="2">
    <source>
        <dbReference type="PROSITE" id="PS50937"/>
    </source>
</evidence>
<dbReference type="OrthoDB" id="1894615at2"/>
<feature type="domain" description="HTH merR-type" evidence="2">
    <location>
        <begin position="4"/>
        <end position="73"/>
    </location>
</feature>
<dbReference type="PROSITE" id="PS50937">
    <property type="entry name" value="HTH_MERR_2"/>
    <property type="match status" value="1"/>
</dbReference>
<dbReference type="SUPFAM" id="SSF46955">
    <property type="entry name" value="Putative DNA-binding domain"/>
    <property type="match status" value="1"/>
</dbReference>
<dbReference type="CDD" id="cd01106">
    <property type="entry name" value="HTH_TipAL-Mta"/>
    <property type="match status" value="1"/>
</dbReference>
<dbReference type="PROSITE" id="PS00552">
    <property type="entry name" value="HTH_MERR_1"/>
    <property type="match status" value="1"/>
</dbReference>
<gene>
    <name evidence="3" type="ORF">E6C55_07540</name>
</gene>
<dbReference type="PRINTS" id="PR00040">
    <property type="entry name" value="HTHMERR"/>
</dbReference>
<dbReference type="SMART" id="SM00422">
    <property type="entry name" value="HTH_MERR"/>
    <property type="match status" value="1"/>
</dbReference>
<proteinExistence type="predicted"/>
<keyword evidence="1" id="KW-0238">DNA-binding</keyword>
<sequence length="178" mass="20424">MTRHWKVGELAKLTGLTVRTLRFYDQIGLFSPSGQTESGHRLYAESDLPRLQQIVSLKEMGLSLDEVQAAMTGDRFRPHEIVDLQIERLKERIGRQQQLLEQLRHVSRRMAADAPVNVEDLTAVFQAMKASHEKLVDWRRTIWMSRLDALADWLTEDAAESAAENAAEEDTHFKEDNP</sequence>
<dbReference type="InterPro" id="IPR047057">
    <property type="entry name" value="MerR_fam"/>
</dbReference>
<dbReference type="AlphaFoldDB" id="A0A4S4C3A8"/>
<accession>A0A4S4C3A8</accession>
<dbReference type="PANTHER" id="PTHR30204:SF90">
    <property type="entry name" value="HTH-TYPE TRANSCRIPTIONAL ACTIVATOR MTA"/>
    <property type="match status" value="1"/>
</dbReference>
<dbReference type="Gene3D" id="1.10.1660.10">
    <property type="match status" value="1"/>
</dbReference>
<dbReference type="Pfam" id="PF13411">
    <property type="entry name" value="MerR_1"/>
    <property type="match status" value="1"/>
</dbReference>
<comment type="caution">
    <text evidence="3">The sequence shown here is derived from an EMBL/GenBank/DDBJ whole genome shotgun (WGS) entry which is preliminary data.</text>
</comment>
<organism evidence="3 4">
    <name type="scientific">Cohnella fermenti</name>
    <dbReference type="NCBI Taxonomy" id="2565925"/>
    <lineage>
        <taxon>Bacteria</taxon>
        <taxon>Bacillati</taxon>
        <taxon>Bacillota</taxon>
        <taxon>Bacilli</taxon>
        <taxon>Bacillales</taxon>
        <taxon>Paenibacillaceae</taxon>
        <taxon>Cohnella</taxon>
    </lineage>
</organism>
<dbReference type="GO" id="GO:0003700">
    <property type="term" value="F:DNA-binding transcription factor activity"/>
    <property type="evidence" value="ECO:0007669"/>
    <property type="project" value="InterPro"/>
</dbReference>
<evidence type="ECO:0000256" key="1">
    <source>
        <dbReference type="ARBA" id="ARBA00023125"/>
    </source>
</evidence>
<protein>
    <submittedName>
        <fullName evidence="3">MerR family transcriptional regulator</fullName>
    </submittedName>
</protein>
<dbReference type="EMBL" id="SSOB01000007">
    <property type="protein sequence ID" value="THF82227.1"/>
    <property type="molecule type" value="Genomic_DNA"/>
</dbReference>
<dbReference type="RefSeq" id="WP_136369165.1">
    <property type="nucleotide sequence ID" value="NZ_SSOB01000007.1"/>
</dbReference>
<dbReference type="GO" id="GO:0003677">
    <property type="term" value="F:DNA binding"/>
    <property type="evidence" value="ECO:0007669"/>
    <property type="project" value="UniProtKB-KW"/>
</dbReference>
<keyword evidence="4" id="KW-1185">Reference proteome</keyword>
<evidence type="ECO:0000313" key="4">
    <source>
        <dbReference type="Proteomes" id="UP000310636"/>
    </source>
</evidence>
<reference evidence="3 4" key="1">
    <citation type="submission" date="2019-04" db="EMBL/GenBank/DDBJ databases">
        <title>Cohnella sp. nov. isolated from preserved vegetables.</title>
        <authorList>
            <person name="Lin S.-Y."/>
            <person name="Hung M.-H."/>
            <person name="Young C.-C."/>
        </authorList>
    </citation>
    <scope>NUCLEOTIDE SEQUENCE [LARGE SCALE GENOMIC DNA]</scope>
    <source>
        <strain evidence="3 4">CC-MHH1044</strain>
    </source>
</reference>
<dbReference type="Proteomes" id="UP000310636">
    <property type="component" value="Unassembled WGS sequence"/>
</dbReference>
<dbReference type="InterPro" id="IPR009061">
    <property type="entry name" value="DNA-bd_dom_put_sf"/>
</dbReference>